<organism evidence="7 8">
    <name type="scientific">Mya arenaria</name>
    <name type="common">Soft-shell clam</name>
    <dbReference type="NCBI Taxonomy" id="6604"/>
    <lineage>
        <taxon>Eukaryota</taxon>
        <taxon>Metazoa</taxon>
        <taxon>Spiralia</taxon>
        <taxon>Lophotrochozoa</taxon>
        <taxon>Mollusca</taxon>
        <taxon>Bivalvia</taxon>
        <taxon>Autobranchia</taxon>
        <taxon>Heteroconchia</taxon>
        <taxon>Euheterodonta</taxon>
        <taxon>Imparidentia</taxon>
        <taxon>Neoheterodontei</taxon>
        <taxon>Myida</taxon>
        <taxon>Myoidea</taxon>
        <taxon>Myidae</taxon>
        <taxon>Mya</taxon>
    </lineage>
</organism>
<dbReference type="InterPro" id="IPR036770">
    <property type="entry name" value="Ankyrin_rpt-contain_sf"/>
</dbReference>
<keyword evidence="8" id="KW-1185">Reference proteome</keyword>
<dbReference type="PANTHER" id="PTHR12544:SF29">
    <property type="entry name" value="GLUTAMINASE"/>
    <property type="match status" value="1"/>
</dbReference>
<dbReference type="Gene3D" id="3.40.710.10">
    <property type="entry name" value="DD-peptidase/beta-lactamase superfamily"/>
    <property type="match status" value="1"/>
</dbReference>
<evidence type="ECO:0000256" key="4">
    <source>
        <dbReference type="ARBA" id="ARBA00022801"/>
    </source>
</evidence>
<keyword evidence="6" id="KW-0040">ANK repeat</keyword>
<dbReference type="SMART" id="SM00248">
    <property type="entry name" value="ANK"/>
    <property type="match status" value="2"/>
</dbReference>
<name>A0ABY7FA20_MYAAR</name>
<evidence type="ECO:0000256" key="5">
    <source>
        <dbReference type="ARBA" id="ARBA00049534"/>
    </source>
</evidence>
<evidence type="ECO:0000256" key="1">
    <source>
        <dbReference type="ARBA" id="ARBA00011076"/>
    </source>
</evidence>
<protein>
    <recommendedName>
        <fullName evidence="3">glutaminase</fullName>
        <ecNumber evidence="3">3.5.1.2</ecNumber>
    </recommendedName>
</protein>
<keyword evidence="4" id="KW-0378">Hydrolase</keyword>
<dbReference type="EC" id="3.5.1.2" evidence="3"/>
<evidence type="ECO:0000313" key="8">
    <source>
        <dbReference type="Proteomes" id="UP001164746"/>
    </source>
</evidence>
<comment type="similarity">
    <text evidence="1">Belongs to the glutaminase family.</text>
</comment>
<dbReference type="InterPro" id="IPR002110">
    <property type="entry name" value="Ankyrin_rpt"/>
</dbReference>
<proteinExistence type="inferred from homology"/>
<dbReference type="InterPro" id="IPR012338">
    <property type="entry name" value="Beta-lactam/transpept-like"/>
</dbReference>
<dbReference type="Proteomes" id="UP001164746">
    <property type="component" value="Chromosome 10"/>
</dbReference>
<dbReference type="SUPFAM" id="SSF56601">
    <property type="entry name" value="beta-lactamase/transpeptidase-like"/>
    <property type="match status" value="1"/>
</dbReference>
<comment type="catalytic activity">
    <reaction evidence="5">
        <text>L-glutamine + H2O = L-glutamate + NH4(+)</text>
        <dbReference type="Rhea" id="RHEA:15889"/>
        <dbReference type="ChEBI" id="CHEBI:15377"/>
        <dbReference type="ChEBI" id="CHEBI:28938"/>
        <dbReference type="ChEBI" id="CHEBI:29985"/>
        <dbReference type="ChEBI" id="CHEBI:58359"/>
        <dbReference type="EC" id="3.5.1.2"/>
    </reaction>
</comment>
<comment type="subunit">
    <text evidence="2">Homotetramer.</text>
</comment>
<evidence type="ECO:0000313" key="7">
    <source>
        <dbReference type="EMBL" id="WAR17836.1"/>
    </source>
</evidence>
<dbReference type="Gene3D" id="1.25.40.20">
    <property type="entry name" value="Ankyrin repeat-containing domain"/>
    <property type="match status" value="1"/>
</dbReference>
<dbReference type="NCBIfam" id="TIGR03814">
    <property type="entry name" value="Gln_ase"/>
    <property type="match status" value="1"/>
</dbReference>
<feature type="repeat" description="ANK" evidence="6">
    <location>
        <begin position="335"/>
        <end position="358"/>
    </location>
</feature>
<dbReference type="InterPro" id="IPR015868">
    <property type="entry name" value="Glutaminase"/>
</dbReference>
<dbReference type="SUPFAM" id="SSF48403">
    <property type="entry name" value="Ankyrin repeat"/>
    <property type="match status" value="1"/>
</dbReference>
<dbReference type="PROSITE" id="PS50297">
    <property type="entry name" value="ANK_REP_REGION"/>
    <property type="match status" value="1"/>
</dbReference>
<gene>
    <name evidence="7" type="ORF">MAR_032430</name>
</gene>
<dbReference type="PANTHER" id="PTHR12544">
    <property type="entry name" value="GLUTAMINASE"/>
    <property type="match status" value="1"/>
</dbReference>
<dbReference type="Pfam" id="PF04960">
    <property type="entry name" value="Glutaminase"/>
    <property type="match status" value="1"/>
</dbReference>
<accession>A0ABY7FA20</accession>
<dbReference type="EMBL" id="CP111021">
    <property type="protein sequence ID" value="WAR17836.1"/>
    <property type="molecule type" value="Genomic_DNA"/>
</dbReference>
<evidence type="ECO:0000256" key="2">
    <source>
        <dbReference type="ARBA" id="ARBA00011881"/>
    </source>
</evidence>
<evidence type="ECO:0000256" key="3">
    <source>
        <dbReference type="ARBA" id="ARBA00012918"/>
    </source>
</evidence>
<evidence type="ECO:0000256" key="6">
    <source>
        <dbReference type="PROSITE-ProRule" id="PRU00023"/>
    </source>
</evidence>
<reference evidence="7" key="1">
    <citation type="submission" date="2022-11" db="EMBL/GenBank/DDBJ databases">
        <title>Centuries of genome instability and evolution in soft-shell clam transmissible cancer (bioRxiv).</title>
        <authorList>
            <person name="Hart S.F.M."/>
            <person name="Yonemitsu M.A."/>
            <person name="Giersch R.M."/>
            <person name="Beal B.F."/>
            <person name="Arriagada G."/>
            <person name="Davis B.W."/>
            <person name="Ostrander E.A."/>
            <person name="Goff S.P."/>
            <person name="Metzger M.J."/>
        </authorList>
    </citation>
    <scope>NUCLEOTIDE SEQUENCE</scope>
    <source>
        <strain evidence="7">MELC-2E11</strain>
        <tissue evidence="7">Siphon/mantle</tissue>
    </source>
</reference>
<dbReference type="PROSITE" id="PS50088">
    <property type="entry name" value="ANK_REPEAT"/>
    <property type="match status" value="1"/>
</dbReference>
<dbReference type="Pfam" id="PF12796">
    <property type="entry name" value="Ank_2"/>
    <property type="match status" value="1"/>
</dbReference>
<sequence length="466" mass="51975">MTVLVFQVATYIPQLARYNPNMWGVSLYSHGDVQVPFCLQSVSKPLTYAMVLDELSPRVTHEYVGQEPSGESFDSISLDYRDKPHNPMINAGAISVCSLLKQNLNLADRFDYVTSILKRLTGGEYLAFNNSVFLSERETADRNFALAYYMREKKCFPEGCNLMETLDFYFQVTCESGAVIAATLANGGICPITGDKVLSASSVRDTLSLMLSCGMYDYSGEFAFKVGLPAKSGVSGVILIVVPNKMGFCTWCPALDKWGNSVRGVQFARDLVAKFNFHHYDNLKFTAKKIDPCIQTIESRASEVVNLLFSAYNCDVSALRRYALSDLDMDQADYDGRTALHIGSAEGHEPVVNFLINKCKCNPNVVDRWGFTPLDDAVRFGHTKVISILKEAMNQYNANEKIDRSFAAIDSVTYSDIAFKAVRTVDDASTNLMDRKTSSDEVIYNIDNAHNELEGEIRTVDKDYDK</sequence>